<dbReference type="Gene3D" id="3.30.450.20">
    <property type="entry name" value="PAS domain"/>
    <property type="match status" value="1"/>
</dbReference>
<dbReference type="InterPro" id="IPR050598">
    <property type="entry name" value="AminoAcid_Transporter"/>
</dbReference>
<keyword evidence="4 5" id="KW-0472">Membrane</keyword>
<dbReference type="PANTHER" id="PTHR11785">
    <property type="entry name" value="AMINO ACID TRANSPORTER"/>
    <property type="match status" value="1"/>
</dbReference>
<dbReference type="Gene3D" id="1.20.1740.10">
    <property type="entry name" value="Amino acid/polyamine transporter I"/>
    <property type="match status" value="1"/>
</dbReference>
<dbReference type="InterPro" id="IPR002293">
    <property type="entry name" value="AA/rel_permease1"/>
</dbReference>
<name>A0A9P7UE34_9PEZI</name>
<sequence length="1167" mass="126403">MAQPARSIDDDVQVHQNLDNLLEPASNTIQNFGFLVALVVNEDNVSRLVVKCASDNSATLTGYSPDDLFGLEDFGSILERDDVGTLMARLGLLREERSNVGATGGRAVFNLSIIHKQGETTRFWCSMHLTRNSPGPETIVCEFEPHEDGSATPVAQRSYTSDAVTKTPRMSRRVGKDGVELSTMQAIGIMSEIQASFAAIAGLAAVPDTIVATVEEVTGFGRVVLYRIDEFMAITILDTSDREWQGPQRCIHFTRPPRASNVNHQSPFPSQLRILHDSDASPARLVYRNAEFHQRGPIYLDRSYLNRASPTFFEELAAEDSKARSFLTIPINAFGKRWGLVVCYGYSPEETRITMSKRQMCEFIGSTSGVAIERLSYASMLGHVELSQARRESIRYPSESTAASQDLLRLFGADFALTSTTGEIGRLGEPSKELYQEATAIVRRIQPYRSESVIISTDVAAELPDVGIAASARTISGLLWAPLSTSSGDFVVFFRFKQPTSAVARDGASSLLESDPQSATQSALQWSDRQVRMATALGSLGRQLPLSQLPKESTFVTIQSVLSLARIEPHVYSAVGSMVESLDDTLQNLGEQHAAYDNVNQAFKLPHSLDISPDLPIQLATVPRWQPEKNGKMPSNTQSEDAAERPLLADPHHEYGGTDGPEPPVLIAEERGAGTFSKNLGAVEAFAIVISIVIGSGVFTSPGSIDTNVPSPGAALVVWLVGGVLAWTGASTMAELGTAIPGEGGVQPFLQHIYGDVFGFLAAWTWIVAVMPATLAILSIVFVESIYSAGGVTDQAGALPHKLFSILILVVMNGANSISTKASTRLNNLFVVTKFTSIFAVVLAGIVVVILQVSDHDRDVGGRDWFNKPWFGNRKTSLPGGGELDWNKVGTWDMLGYYSAALYGALWAYSGWDKAVYVSAELQQPARQLPLAINTAVPTIILCFIAANAAYYILLPWNVVASTDSVAVTAINRLLGPAFGIVAAVLICLVVAGSLLGNSFVAGRMTVAASNFNWLPKFLGFVGRVGFKSEENSPANSSADASSGPAHARSDAPLNALLLSTILSALYILFGNFRALLTFNGLGEYTFFFLTVLGAVILRVREPKLRRPYKPFVLIPVIFALVSGFVVVRGAIFAPVQALILIVLWIVGLGFYWARRKYYAHCNRADH</sequence>
<accession>A0A9P7UE34</accession>
<keyword evidence="8" id="KW-1185">Reference proteome</keyword>
<feature type="transmembrane region" description="Helical" evidence="5">
    <location>
        <begin position="831"/>
        <end position="853"/>
    </location>
</feature>
<evidence type="ECO:0000256" key="3">
    <source>
        <dbReference type="ARBA" id="ARBA00022989"/>
    </source>
</evidence>
<reference evidence="7" key="1">
    <citation type="submission" date="2021-05" db="EMBL/GenBank/DDBJ databases">
        <title>Comparative genomics of three Colletotrichum scovillei strains and genetic complementation revealed genes involved fungal growth and virulence on chili pepper.</title>
        <authorList>
            <person name="Hsieh D.-K."/>
            <person name="Chuang S.-C."/>
            <person name="Chen C.-Y."/>
            <person name="Chao Y.-T."/>
            <person name="Lu M.-Y.J."/>
            <person name="Lee M.-H."/>
            <person name="Shih M.-C."/>
        </authorList>
    </citation>
    <scope>NUCLEOTIDE SEQUENCE</scope>
    <source>
        <strain evidence="7">Coll-153</strain>
    </source>
</reference>
<dbReference type="SUPFAM" id="SSF55781">
    <property type="entry name" value="GAF domain-like"/>
    <property type="match status" value="2"/>
</dbReference>
<evidence type="ECO:0000256" key="1">
    <source>
        <dbReference type="ARBA" id="ARBA00004141"/>
    </source>
</evidence>
<evidence type="ECO:0000313" key="7">
    <source>
        <dbReference type="EMBL" id="KAG7053153.1"/>
    </source>
</evidence>
<dbReference type="Proteomes" id="UP000699042">
    <property type="component" value="Unassembled WGS sequence"/>
</dbReference>
<dbReference type="EMBL" id="JAESDN010000003">
    <property type="protein sequence ID" value="KAG7053153.1"/>
    <property type="molecule type" value="Genomic_DNA"/>
</dbReference>
<dbReference type="PANTHER" id="PTHR11785:SF402">
    <property type="entry name" value="AMINO ACID TRANSPORTER (EUROFUNG)"/>
    <property type="match status" value="1"/>
</dbReference>
<feature type="transmembrane region" description="Helical" evidence="5">
    <location>
        <begin position="680"/>
        <end position="701"/>
    </location>
</feature>
<gene>
    <name evidence="7" type="ORF">JMJ77_000245</name>
</gene>
<feature type="domain" description="Phytochrome chromophore attachment site" evidence="6">
    <location>
        <begin position="202"/>
        <end position="366"/>
    </location>
</feature>
<feature type="transmembrane region" description="Helical" evidence="5">
    <location>
        <begin position="1112"/>
        <end position="1132"/>
    </location>
</feature>
<dbReference type="InterPro" id="IPR029016">
    <property type="entry name" value="GAF-like_dom_sf"/>
</dbReference>
<dbReference type="GO" id="GO:0015179">
    <property type="term" value="F:L-amino acid transmembrane transporter activity"/>
    <property type="evidence" value="ECO:0007669"/>
    <property type="project" value="TreeGrafter"/>
</dbReference>
<protein>
    <submittedName>
        <fullName evidence="7">Amino acid transporter</fullName>
    </submittedName>
</protein>
<dbReference type="InterPro" id="IPR016132">
    <property type="entry name" value="Phyto_chromo_attachment"/>
</dbReference>
<feature type="transmembrane region" description="Helical" evidence="5">
    <location>
        <begin position="1052"/>
        <end position="1070"/>
    </location>
</feature>
<dbReference type="Pfam" id="PF13520">
    <property type="entry name" value="AA_permease_2"/>
    <property type="match status" value="1"/>
</dbReference>
<feature type="transmembrane region" description="Helical" evidence="5">
    <location>
        <begin position="713"/>
        <end position="736"/>
    </location>
</feature>
<comment type="caution">
    <text evidence="7">The sequence shown here is derived from an EMBL/GenBank/DDBJ whole genome shotgun (WGS) entry which is preliminary data.</text>
</comment>
<dbReference type="FunFam" id="1.20.1740.10:FF:000042">
    <property type="entry name" value="Similar to amino acid transporter"/>
    <property type="match status" value="1"/>
</dbReference>
<feature type="transmembrane region" description="Helical" evidence="5">
    <location>
        <begin position="895"/>
        <end position="912"/>
    </location>
</feature>
<keyword evidence="2 5" id="KW-0812">Transmembrane</keyword>
<dbReference type="Gene3D" id="3.30.450.270">
    <property type="match status" value="1"/>
</dbReference>
<dbReference type="PROSITE" id="PS50046">
    <property type="entry name" value="PHYTOCHROME_2"/>
    <property type="match status" value="1"/>
</dbReference>
<feature type="transmembrane region" description="Helical" evidence="5">
    <location>
        <begin position="1138"/>
        <end position="1154"/>
    </location>
</feature>
<dbReference type="InterPro" id="IPR035965">
    <property type="entry name" value="PAS-like_dom_sf"/>
</dbReference>
<feature type="transmembrane region" description="Helical" evidence="5">
    <location>
        <begin position="1082"/>
        <end position="1100"/>
    </location>
</feature>
<dbReference type="InterPro" id="IPR043150">
    <property type="entry name" value="Phytochrome_PHY_sf"/>
</dbReference>
<dbReference type="Gene3D" id="3.30.450.40">
    <property type="match status" value="1"/>
</dbReference>
<feature type="transmembrane region" description="Helical" evidence="5">
    <location>
        <begin position="974"/>
        <end position="996"/>
    </location>
</feature>
<evidence type="ECO:0000259" key="6">
    <source>
        <dbReference type="PROSITE" id="PS50046"/>
    </source>
</evidence>
<evidence type="ECO:0000313" key="8">
    <source>
        <dbReference type="Proteomes" id="UP000699042"/>
    </source>
</evidence>
<dbReference type="GO" id="GO:0016020">
    <property type="term" value="C:membrane"/>
    <property type="evidence" value="ECO:0007669"/>
    <property type="project" value="UniProtKB-SubCell"/>
</dbReference>
<feature type="transmembrane region" description="Helical" evidence="5">
    <location>
        <begin position="757"/>
        <end position="783"/>
    </location>
</feature>
<evidence type="ECO:0000256" key="4">
    <source>
        <dbReference type="ARBA" id="ARBA00023136"/>
    </source>
</evidence>
<dbReference type="AlphaFoldDB" id="A0A9P7UE34"/>
<organism evidence="7 8">
    <name type="scientific">Colletotrichum scovillei</name>
    <dbReference type="NCBI Taxonomy" id="1209932"/>
    <lineage>
        <taxon>Eukaryota</taxon>
        <taxon>Fungi</taxon>
        <taxon>Dikarya</taxon>
        <taxon>Ascomycota</taxon>
        <taxon>Pezizomycotina</taxon>
        <taxon>Sordariomycetes</taxon>
        <taxon>Hypocreomycetidae</taxon>
        <taxon>Glomerellales</taxon>
        <taxon>Glomerellaceae</taxon>
        <taxon>Colletotrichum</taxon>
        <taxon>Colletotrichum acutatum species complex</taxon>
    </lineage>
</organism>
<keyword evidence="3 5" id="KW-1133">Transmembrane helix</keyword>
<dbReference type="InterPro" id="IPR003018">
    <property type="entry name" value="GAF"/>
</dbReference>
<comment type="subcellular location">
    <subcellularLocation>
        <location evidence="1">Membrane</location>
        <topology evidence="1">Multi-pass membrane protein</topology>
    </subcellularLocation>
</comment>
<dbReference type="Pfam" id="PF01590">
    <property type="entry name" value="GAF"/>
    <property type="match status" value="1"/>
</dbReference>
<evidence type="ECO:0000256" key="5">
    <source>
        <dbReference type="SAM" id="Phobius"/>
    </source>
</evidence>
<feature type="transmembrane region" description="Helical" evidence="5">
    <location>
        <begin position="933"/>
        <end position="954"/>
    </location>
</feature>
<dbReference type="SUPFAM" id="SSF55785">
    <property type="entry name" value="PYP-like sensor domain (PAS domain)"/>
    <property type="match status" value="1"/>
</dbReference>
<proteinExistence type="predicted"/>
<evidence type="ECO:0000256" key="2">
    <source>
        <dbReference type="ARBA" id="ARBA00022692"/>
    </source>
</evidence>